<protein>
    <submittedName>
        <fullName evidence="2">Glutamate dehydrogenase (NAD(P)+)</fullName>
    </submittedName>
</protein>
<accession>A0A1H9VTM8</accession>
<sequence>MSEITSETGTAFDDAKKQFGKSRVSDDDYELLATPRRELSVAIPVRRDDDKREVLHGNRA</sequence>
<reference evidence="3" key="1">
    <citation type="submission" date="2016-10" db="EMBL/GenBank/DDBJ databases">
        <authorList>
            <person name="Varghese N."/>
            <person name="Submissions S."/>
        </authorList>
    </citation>
    <scope>NUCLEOTIDE SEQUENCE [LARGE SCALE GENOMIC DNA]</scope>
    <source>
        <strain evidence="3">DSM 20524</strain>
    </source>
</reference>
<name>A0A1H9VTM8_9CORY</name>
<evidence type="ECO:0000256" key="1">
    <source>
        <dbReference type="SAM" id="MobiDB-lite"/>
    </source>
</evidence>
<dbReference type="Proteomes" id="UP000198929">
    <property type="component" value="Unassembled WGS sequence"/>
</dbReference>
<evidence type="ECO:0000313" key="2">
    <source>
        <dbReference type="EMBL" id="SES25025.1"/>
    </source>
</evidence>
<dbReference type="STRING" id="1121357.SAMN05661109_02384"/>
<gene>
    <name evidence="2" type="ORF">SAMN05661109_02384</name>
</gene>
<dbReference type="AlphaFoldDB" id="A0A1H9VTM8"/>
<evidence type="ECO:0000313" key="3">
    <source>
        <dbReference type="Proteomes" id="UP000198929"/>
    </source>
</evidence>
<proteinExistence type="predicted"/>
<keyword evidence="3" id="KW-1185">Reference proteome</keyword>
<organism evidence="2 3">
    <name type="scientific">Corynebacterium cystitidis DSM 20524</name>
    <dbReference type="NCBI Taxonomy" id="1121357"/>
    <lineage>
        <taxon>Bacteria</taxon>
        <taxon>Bacillati</taxon>
        <taxon>Actinomycetota</taxon>
        <taxon>Actinomycetes</taxon>
        <taxon>Mycobacteriales</taxon>
        <taxon>Corynebacteriaceae</taxon>
        <taxon>Corynebacterium</taxon>
    </lineage>
</organism>
<feature type="region of interest" description="Disordered" evidence="1">
    <location>
        <begin position="1"/>
        <end position="26"/>
    </location>
</feature>
<dbReference type="RefSeq" id="WP_231910055.1">
    <property type="nucleotide sequence ID" value="NZ_CP047199.1"/>
</dbReference>
<dbReference type="EMBL" id="FOGQ01000014">
    <property type="protein sequence ID" value="SES25025.1"/>
    <property type="molecule type" value="Genomic_DNA"/>
</dbReference>